<organism evidence="1 2">
    <name type="scientific">Paenibacillus arenilitoris</name>
    <dbReference type="NCBI Taxonomy" id="2772299"/>
    <lineage>
        <taxon>Bacteria</taxon>
        <taxon>Bacillati</taxon>
        <taxon>Bacillota</taxon>
        <taxon>Bacilli</taxon>
        <taxon>Bacillales</taxon>
        <taxon>Paenibacillaceae</taxon>
        <taxon>Paenibacillus</taxon>
    </lineage>
</organism>
<reference evidence="1" key="1">
    <citation type="submission" date="2020-09" db="EMBL/GenBank/DDBJ databases">
        <title>A novel bacterium of genus Paenibacillus, isolated from South China Sea.</title>
        <authorList>
            <person name="Huang H."/>
            <person name="Mo K."/>
            <person name="Hu Y."/>
        </authorList>
    </citation>
    <scope>NUCLEOTIDE SEQUENCE</scope>
    <source>
        <strain evidence="1">IB182493</strain>
    </source>
</reference>
<dbReference type="EMBL" id="JACXIY010000014">
    <property type="protein sequence ID" value="MBD2869420.1"/>
    <property type="molecule type" value="Genomic_DNA"/>
</dbReference>
<dbReference type="Proteomes" id="UP000632125">
    <property type="component" value="Unassembled WGS sequence"/>
</dbReference>
<accession>A0A927H5Y2</accession>
<comment type="caution">
    <text evidence="1">The sequence shown here is derived from an EMBL/GenBank/DDBJ whole genome shotgun (WGS) entry which is preliminary data.</text>
</comment>
<proteinExistence type="predicted"/>
<dbReference type="InterPro" id="IPR012347">
    <property type="entry name" value="Ferritin-like"/>
</dbReference>
<dbReference type="AlphaFoldDB" id="A0A927H5Y2"/>
<keyword evidence="2" id="KW-1185">Reference proteome</keyword>
<evidence type="ECO:0000313" key="1">
    <source>
        <dbReference type="EMBL" id="MBD2869420.1"/>
    </source>
</evidence>
<gene>
    <name evidence="1" type="ORF">IDH41_12595</name>
</gene>
<dbReference type="Gene3D" id="1.20.1260.10">
    <property type="match status" value="2"/>
</dbReference>
<dbReference type="InterPro" id="IPR021617">
    <property type="entry name" value="DUF3231"/>
</dbReference>
<sequence>MKPNNHIRLTSSEIGTLWATYMSDTMAKCLLSHFQRNVDDSEIAAIVELAMTITEKHLEVLKKLFEDESFPIPTGFTDEDVQPDAKRLYSDTFYLYYIKNMSRVGLATHAMSYTMSSRADIRAIFRENLNQTEVLDQQVTEVLQSKGLYIRPPYIEKPESADFVDSRSFLSGGFFGFGDKRPLTAIEIAHLFANAQTNGLGNTLLLGFSQVARSEAIRKYLKRGLEISTKHIKIFTDLLRNENLPVPMTWDSDVMNSTEAPFSDKLMLFHVSLLVAAGTGNYGLAAAASPRKDVAANYVRLAAEIGTYAEDGANLMIDNGWLEEPPQAANRKELTKA</sequence>
<dbReference type="Pfam" id="PF11553">
    <property type="entry name" value="DUF3231"/>
    <property type="match status" value="2"/>
</dbReference>
<name>A0A927H5Y2_9BACL</name>
<evidence type="ECO:0000313" key="2">
    <source>
        <dbReference type="Proteomes" id="UP000632125"/>
    </source>
</evidence>
<dbReference type="RefSeq" id="WP_190861475.1">
    <property type="nucleotide sequence ID" value="NZ_JACXIY010000014.1"/>
</dbReference>
<protein>
    <submittedName>
        <fullName evidence="1">DUF3231 family protein</fullName>
    </submittedName>
</protein>